<evidence type="ECO:0000259" key="6">
    <source>
        <dbReference type="PROSITE" id="PS50111"/>
    </source>
</evidence>
<feature type="transmembrane region" description="Helical" evidence="5">
    <location>
        <begin position="189"/>
        <end position="208"/>
    </location>
</feature>
<dbReference type="InterPro" id="IPR004089">
    <property type="entry name" value="MCPsignal_dom"/>
</dbReference>
<comment type="similarity">
    <text evidence="2">Belongs to the methyl-accepting chemotaxis (MCP) protein family.</text>
</comment>
<sequence>MYFFKNMKISQKLLSCFILVAVLIGIVGYIGISEMQNINLRGNAMYETNLQGVNHLRNLKENLLKIQIDILRLLYERDIIRIGSLEKEIEQIDTENDKLIADYKKTGLTNKELFAQFEKLLNEYESARKEIINLVHESEYSKAEGLYPHVFSIRDEISDILDKDISLTVDLAKKDQQDNIASFDKSFKVILSIVIIGFLIAILSGVLISKSILKGINKVLSFSEAFGSGDLTRSITTDSKDEIGRLANALNKATDNTRHLISEIIRNTTEINSSSEELSATIEEVTSAMESINESTKEISGGTGELSVSVEEVSASTEEIIAGTNILVDKANSGYSSAKDIRLSAENIKEKGSSAIEVAKELYVEKHTKVVHAIEEGKVVEEVVQMTDTIRQIASQTNLLALNATIEAARAGEKGKGFAVVAEEIRKLAEESTWAAEHINKVINKVKSSFINLSDNTQEILGYIENNVMKNYQLLIETGENYEQDAQSVHKMSEEIVTSAQTMMETLNQVGIVIQNVSGTAQQSYSYSENISNNVNETATALEQVEKSAQAQAELAEGLSMLVNKFKI</sequence>
<dbReference type="CDD" id="cd06225">
    <property type="entry name" value="HAMP"/>
    <property type="match status" value="1"/>
</dbReference>
<name>S0FQY8_RUMCE</name>
<dbReference type="AlphaFoldDB" id="S0FQY8"/>
<keyword evidence="5" id="KW-0812">Transmembrane</keyword>
<evidence type="ECO:0000256" key="5">
    <source>
        <dbReference type="SAM" id="Phobius"/>
    </source>
</evidence>
<dbReference type="Proteomes" id="UP000014155">
    <property type="component" value="Unassembled WGS sequence"/>
</dbReference>
<proteinExistence type="inferred from homology"/>
<dbReference type="PANTHER" id="PTHR32089">
    <property type="entry name" value="METHYL-ACCEPTING CHEMOTAXIS PROTEIN MCPB"/>
    <property type="match status" value="1"/>
</dbReference>
<feature type="domain" description="Methyl-accepting transducer" evidence="6">
    <location>
        <begin position="281"/>
        <end position="539"/>
    </location>
</feature>
<comment type="caution">
    <text evidence="8">The sequence shown here is derived from an EMBL/GenBank/DDBJ whole genome shotgun (WGS) entry which is preliminary data.</text>
</comment>
<dbReference type="PANTHER" id="PTHR32089:SF112">
    <property type="entry name" value="LYSOZYME-LIKE PROTEIN-RELATED"/>
    <property type="match status" value="1"/>
</dbReference>
<dbReference type="SUPFAM" id="SSF58104">
    <property type="entry name" value="Methyl-accepting chemotaxis protein (MCP) signaling domain"/>
    <property type="match status" value="1"/>
</dbReference>
<evidence type="ECO:0000256" key="3">
    <source>
        <dbReference type="PROSITE-ProRule" id="PRU00284"/>
    </source>
</evidence>
<dbReference type="eggNOG" id="COG0840">
    <property type="taxonomic scope" value="Bacteria"/>
</dbReference>
<dbReference type="PATRIC" id="fig|1195236.3.peg.2727"/>
<keyword evidence="5" id="KW-1133">Transmembrane helix</keyword>
<dbReference type="InterPro" id="IPR024478">
    <property type="entry name" value="HlyB_4HB_MCP"/>
</dbReference>
<dbReference type="Pfam" id="PF00672">
    <property type="entry name" value="HAMP"/>
    <property type="match status" value="1"/>
</dbReference>
<dbReference type="EMBL" id="AORV01000035">
    <property type="protein sequence ID" value="EMS71599.1"/>
    <property type="molecule type" value="Genomic_DNA"/>
</dbReference>
<feature type="coiled-coil region" evidence="4">
    <location>
        <begin position="82"/>
        <end position="137"/>
    </location>
</feature>
<keyword evidence="4" id="KW-0175">Coiled coil</keyword>
<dbReference type="SMART" id="SM00304">
    <property type="entry name" value="HAMP"/>
    <property type="match status" value="1"/>
</dbReference>
<feature type="domain" description="HAMP" evidence="7">
    <location>
        <begin position="210"/>
        <end position="262"/>
    </location>
</feature>
<protein>
    <submittedName>
        <fullName evidence="8">Methyl-accepting chemotaxis protein</fullName>
    </submittedName>
</protein>
<gene>
    <name evidence="8" type="ORF">CTER_2413</name>
</gene>
<dbReference type="RefSeq" id="WP_004625934.1">
    <property type="nucleotide sequence ID" value="NZ_AORV01000035.1"/>
</dbReference>
<evidence type="ECO:0000256" key="2">
    <source>
        <dbReference type="ARBA" id="ARBA00029447"/>
    </source>
</evidence>
<dbReference type="Gene3D" id="6.10.340.10">
    <property type="match status" value="1"/>
</dbReference>
<dbReference type="Pfam" id="PF12729">
    <property type="entry name" value="4HB_MCP_1"/>
    <property type="match status" value="1"/>
</dbReference>
<evidence type="ECO:0000313" key="9">
    <source>
        <dbReference type="Proteomes" id="UP000014155"/>
    </source>
</evidence>
<organism evidence="8 9">
    <name type="scientific">Ruminiclostridium cellobioparum subsp. termitidis CT1112</name>
    <dbReference type="NCBI Taxonomy" id="1195236"/>
    <lineage>
        <taxon>Bacteria</taxon>
        <taxon>Bacillati</taxon>
        <taxon>Bacillota</taxon>
        <taxon>Clostridia</taxon>
        <taxon>Eubacteriales</taxon>
        <taxon>Oscillospiraceae</taxon>
        <taxon>Ruminiclostridium</taxon>
    </lineage>
</organism>
<dbReference type="PROSITE" id="PS50885">
    <property type="entry name" value="HAMP"/>
    <property type="match status" value="1"/>
</dbReference>
<dbReference type="GO" id="GO:0007165">
    <property type="term" value="P:signal transduction"/>
    <property type="evidence" value="ECO:0007669"/>
    <property type="project" value="UniProtKB-KW"/>
</dbReference>
<dbReference type="GO" id="GO:0016020">
    <property type="term" value="C:membrane"/>
    <property type="evidence" value="ECO:0007669"/>
    <property type="project" value="InterPro"/>
</dbReference>
<evidence type="ECO:0000256" key="4">
    <source>
        <dbReference type="SAM" id="Coils"/>
    </source>
</evidence>
<dbReference type="PROSITE" id="PS50111">
    <property type="entry name" value="CHEMOTAXIS_TRANSDUC_2"/>
    <property type="match status" value="1"/>
</dbReference>
<dbReference type="InterPro" id="IPR003660">
    <property type="entry name" value="HAMP_dom"/>
</dbReference>
<dbReference type="STRING" id="1195236.CTER_2413"/>
<keyword evidence="1 3" id="KW-0807">Transducer</keyword>
<dbReference type="Gene3D" id="1.10.287.950">
    <property type="entry name" value="Methyl-accepting chemotaxis protein"/>
    <property type="match status" value="1"/>
</dbReference>
<dbReference type="Pfam" id="PF00015">
    <property type="entry name" value="MCPsignal"/>
    <property type="match status" value="1"/>
</dbReference>
<evidence type="ECO:0000259" key="7">
    <source>
        <dbReference type="PROSITE" id="PS50885"/>
    </source>
</evidence>
<keyword evidence="5" id="KW-0472">Membrane</keyword>
<keyword evidence="9" id="KW-1185">Reference proteome</keyword>
<evidence type="ECO:0000256" key="1">
    <source>
        <dbReference type="ARBA" id="ARBA00023224"/>
    </source>
</evidence>
<accession>S0FQY8</accession>
<dbReference type="SMART" id="SM00283">
    <property type="entry name" value="MA"/>
    <property type="match status" value="1"/>
</dbReference>
<reference evidence="8 9" key="1">
    <citation type="journal article" date="2013" name="Genome Announc.">
        <title>Draft Genome Sequence of the Cellulolytic, Mesophilic, Anaerobic Bacterium Clostridium termitidis Strain CT1112 (DSM 5398).</title>
        <authorList>
            <person name="Lal S."/>
            <person name="Ramachandran U."/>
            <person name="Zhang X."/>
            <person name="Munir R."/>
            <person name="Sparling R."/>
            <person name="Levin D.B."/>
        </authorList>
    </citation>
    <scope>NUCLEOTIDE SEQUENCE [LARGE SCALE GENOMIC DNA]</scope>
    <source>
        <strain evidence="8 9">CT1112</strain>
    </source>
</reference>
<evidence type="ECO:0000313" key="8">
    <source>
        <dbReference type="EMBL" id="EMS71599.1"/>
    </source>
</evidence>